<dbReference type="AlphaFoldDB" id="A0A8K0X8F3"/>
<comment type="subcellular location">
    <subcellularLocation>
        <location evidence="1 8">Endoplasmic reticulum membrane</location>
        <topology evidence="1 8">Multi-pass membrane protein</topology>
    </subcellularLocation>
</comment>
<dbReference type="InterPro" id="IPR046400">
    <property type="entry name" value="SCS3"/>
</dbReference>
<dbReference type="Proteomes" id="UP000813385">
    <property type="component" value="Unassembled WGS sequence"/>
</dbReference>
<comment type="catalytic activity">
    <reaction evidence="8">
        <text>(5Z,8Z,11Z,14Z)-eicosatetraenoyl-CoA + H2O = S-(5Z,8Z,11Z,14Z-eicosatetraenoyl)-4'-phosphopantetheine + adenosine 3',5'-bisphosphate + 2 H(+)</text>
        <dbReference type="Rhea" id="RHEA:65568"/>
        <dbReference type="ChEBI" id="CHEBI:15377"/>
        <dbReference type="ChEBI" id="CHEBI:15378"/>
        <dbReference type="ChEBI" id="CHEBI:57368"/>
        <dbReference type="ChEBI" id="CHEBI:58343"/>
        <dbReference type="ChEBI" id="CHEBI:156554"/>
    </reaction>
</comment>
<evidence type="ECO:0000256" key="1">
    <source>
        <dbReference type="ARBA" id="ARBA00004477"/>
    </source>
</evidence>
<keyword evidence="8" id="KW-0444">Lipid biosynthesis</keyword>
<name>A0A8K0X8F3_9PEZI</name>
<dbReference type="EMBL" id="JAGPXD010000001">
    <property type="protein sequence ID" value="KAH7374493.1"/>
    <property type="molecule type" value="Genomic_DNA"/>
</dbReference>
<evidence type="ECO:0000256" key="4">
    <source>
        <dbReference type="ARBA" id="ARBA00022824"/>
    </source>
</evidence>
<evidence type="ECO:0000256" key="6">
    <source>
        <dbReference type="ARBA" id="ARBA00023098"/>
    </source>
</evidence>
<evidence type="ECO:0000256" key="7">
    <source>
        <dbReference type="ARBA" id="ARBA00023136"/>
    </source>
</evidence>
<organism evidence="11 12">
    <name type="scientific">Plectosphaerella cucumerina</name>
    <dbReference type="NCBI Taxonomy" id="40658"/>
    <lineage>
        <taxon>Eukaryota</taxon>
        <taxon>Fungi</taxon>
        <taxon>Dikarya</taxon>
        <taxon>Ascomycota</taxon>
        <taxon>Pezizomycotina</taxon>
        <taxon>Sordariomycetes</taxon>
        <taxon>Hypocreomycetidae</taxon>
        <taxon>Glomerellales</taxon>
        <taxon>Plectosphaerellaceae</taxon>
        <taxon>Plectosphaerella</taxon>
    </lineage>
</organism>
<comment type="function">
    <text evidence="8">Fatty acyl-coenzyme A (CoA) diphosphatase that hydrolyzes fatty acyl-CoA to yield acyl-4'-phosphopantetheine and adenosine 3',5'-bisphosphate. Preferentially hydrolyzes unsaturated long-chain acyl-CoA substrates in the endoplasmic reticulum (ER) lumen. This catalytic activity is required for maintaining ER structure and for lipid droplets (LDs) biogenesis, which are lipid storage organelles involved in maintaining lipid and energy homeostasis. May directly bind to diacylglycerol (DAGs) and triacylglycerol, which is also important for LD biogenesis. May support directional budding of nacent LDs from the ER into the cytosol by reducing DAG levels at sites of LD formation. May play a role in the regulation of cell morphology and cytoskeletal organization. Involved in phospholipid biosynthesis.</text>
</comment>
<dbReference type="HAMAP" id="MF_03231">
    <property type="entry name" value="SCS3"/>
    <property type="match status" value="1"/>
</dbReference>
<evidence type="ECO:0000256" key="3">
    <source>
        <dbReference type="ARBA" id="ARBA00022801"/>
    </source>
</evidence>
<comment type="similarity">
    <text evidence="8">Belongs to the FIT family. Fungal FIT2B/SCS3 subfamily.</text>
</comment>
<feature type="compositionally biased region" description="Polar residues" evidence="9">
    <location>
        <begin position="27"/>
        <end position="46"/>
    </location>
</feature>
<keyword evidence="8" id="KW-1208">Phospholipid metabolism</keyword>
<dbReference type="GO" id="GO:0005789">
    <property type="term" value="C:endoplasmic reticulum membrane"/>
    <property type="evidence" value="ECO:0007669"/>
    <property type="project" value="UniProtKB-SubCell"/>
</dbReference>
<dbReference type="GO" id="GO:0008654">
    <property type="term" value="P:phospholipid biosynthetic process"/>
    <property type="evidence" value="ECO:0007669"/>
    <property type="project" value="UniProtKB-KW"/>
</dbReference>
<comment type="caution">
    <text evidence="11">The sequence shown here is derived from an EMBL/GenBank/DDBJ whole genome shotgun (WGS) entry which is preliminary data.</text>
</comment>
<reference evidence="11" key="1">
    <citation type="journal article" date="2021" name="Nat. Commun.">
        <title>Genetic determinants of endophytism in the Arabidopsis root mycobiome.</title>
        <authorList>
            <person name="Mesny F."/>
            <person name="Miyauchi S."/>
            <person name="Thiergart T."/>
            <person name="Pickel B."/>
            <person name="Atanasova L."/>
            <person name="Karlsson M."/>
            <person name="Huettel B."/>
            <person name="Barry K.W."/>
            <person name="Haridas S."/>
            <person name="Chen C."/>
            <person name="Bauer D."/>
            <person name="Andreopoulos W."/>
            <person name="Pangilinan J."/>
            <person name="LaButti K."/>
            <person name="Riley R."/>
            <person name="Lipzen A."/>
            <person name="Clum A."/>
            <person name="Drula E."/>
            <person name="Henrissat B."/>
            <person name="Kohler A."/>
            <person name="Grigoriev I.V."/>
            <person name="Martin F.M."/>
            <person name="Hacquard S."/>
        </authorList>
    </citation>
    <scope>NUCLEOTIDE SEQUENCE</scope>
    <source>
        <strain evidence="11">MPI-CAGE-AT-0016</strain>
    </source>
</reference>
<dbReference type="Pfam" id="PF10261">
    <property type="entry name" value="FIT"/>
    <property type="match status" value="1"/>
</dbReference>
<keyword evidence="2 8" id="KW-0812">Transmembrane</keyword>
<feature type="active site" evidence="8">
    <location>
        <position position="222"/>
    </location>
</feature>
<keyword evidence="8" id="KW-0594">Phospholipid biosynthesis</keyword>
<dbReference type="OrthoDB" id="5579088at2759"/>
<evidence type="ECO:0000256" key="10">
    <source>
        <dbReference type="SAM" id="Phobius"/>
    </source>
</evidence>
<protein>
    <recommendedName>
        <fullName evidence="8">Acyl-coenzyme A diphosphatase SCS3</fullName>
        <ecNumber evidence="8">3.6.1.-</ecNumber>
    </recommendedName>
    <alternativeName>
        <fullName evidence="8">FIT family protein SCS3</fullName>
    </alternativeName>
</protein>
<dbReference type="PANTHER" id="PTHR23129:SF0">
    <property type="entry name" value="ACYL-COENZYME A DIPHOSPHATASE FITM2"/>
    <property type="match status" value="1"/>
</dbReference>
<feature type="transmembrane region" description="Helical" evidence="10">
    <location>
        <begin position="288"/>
        <end position="307"/>
    </location>
</feature>
<comment type="catalytic activity">
    <reaction evidence="8">
        <text>(9Z)-octadecenoyl-CoA + H2O = S-(9Z-octadecenoyl)-4'-phosphopantetheine + adenosine 3',5'-bisphosphate + 2 H(+)</text>
        <dbReference type="Rhea" id="RHEA:65564"/>
        <dbReference type="ChEBI" id="CHEBI:15377"/>
        <dbReference type="ChEBI" id="CHEBI:15378"/>
        <dbReference type="ChEBI" id="CHEBI:57387"/>
        <dbReference type="ChEBI" id="CHEBI:58343"/>
        <dbReference type="ChEBI" id="CHEBI:156553"/>
    </reaction>
</comment>
<gene>
    <name evidence="8" type="primary">SCS3</name>
    <name evidence="8" type="synonym">FIT2B</name>
    <name evidence="11" type="ORF">B0T11DRAFT_967</name>
</gene>
<feature type="transmembrane region" description="Helical" evidence="10">
    <location>
        <begin position="117"/>
        <end position="135"/>
    </location>
</feature>
<evidence type="ECO:0000313" key="11">
    <source>
        <dbReference type="EMBL" id="KAH7374493.1"/>
    </source>
</evidence>
<keyword evidence="3 8" id="KW-0378">Hydrolase</keyword>
<feature type="transmembrane region" description="Helical" evidence="10">
    <location>
        <begin position="314"/>
        <end position="334"/>
    </location>
</feature>
<keyword evidence="6" id="KW-0443">Lipid metabolism</keyword>
<dbReference type="GO" id="GO:0010945">
    <property type="term" value="F:coenzyme A diphosphatase activity"/>
    <property type="evidence" value="ECO:0007669"/>
    <property type="project" value="InterPro"/>
</dbReference>
<comment type="catalytic activity">
    <reaction evidence="8">
        <text>an acyl-CoA + H2O = an acyl-4'-phosphopantetheine + adenosine 3',5'-bisphosphate + 2 H(+)</text>
        <dbReference type="Rhea" id="RHEA:50044"/>
        <dbReference type="ChEBI" id="CHEBI:15377"/>
        <dbReference type="ChEBI" id="CHEBI:15378"/>
        <dbReference type="ChEBI" id="CHEBI:58342"/>
        <dbReference type="ChEBI" id="CHEBI:58343"/>
        <dbReference type="ChEBI" id="CHEBI:132023"/>
    </reaction>
</comment>
<feature type="transmembrane region" description="Helical" evidence="10">
    <location>
        <begin position="54"/>
        <end position="75"/>
    </location>
</feature>
<keyword evidence="4 8" id="KW-0256">Endoplasmic reticulum</keyword>
<dbReference type="InterPro" id="IPR019388">
    <property type="entry name" value="FIT"/>
</dbReference>
<keyword evidence="12" id="KW-1185">Reference proteome</keyword>
<evidence type="ECO:0000256" key="2">
    <source>
        <dbReference type="ARBA" id="ARBA00022692"/>
    </source>
</evidence>
<comment type="catalytic activity">
    <reaction evidence="8">
        <text>hexadecanoyl-CoA + H2O = S-hexadecanoyl-4'-phosphopantetheine + adenosine 3',5'-bisphosphate + 2 H(+)</text>
        <dbReference type="Rhea" id="RHEA:50032"/>
        <dbReference type="ChEBI" id="CHEBI:15377"/>
        <dbReference type="ChEBI" id="CHEBI:15378"/>
        <dbReference type="ChEBI" id="CHEBI:57379"/>
        <dbReference type="ChEBI" id="CHEBI:58343"/>
        <dbReference type="ChEBI" id="CHEBI:132018"/>
    </reaction>
</comment>
<feature type="region of interest" description="Disordered" evidence="9">
    <location>
        <begin position="1"/>
        <end position="46"/>
    </location>
</feature>
<evidence type="ECO:0000256" key="9">
    <source>
        <dbReference type="SAM" id="MobiDB-lite"/>
    </source>
</evidence>
<feature type="active site" evidence="8">
    <location>
        <position position="308"/>
    </location>
</feature>
<dbReference type="EC" id="3.6.1.-" evidence="8"/>
<dbReference type="PANTHER" id="PTHR23129">
    <property type="entry name" value="ACYL-COENZYME A DIPHOSPHATASE FITM2"/>
    <property type="match status" value="1"/>
</dbReference>
<accession>A0A8K0X8F3</accession>
<evidence type="ECO:0000313" key="12">
    <source>
        <dbReference type="Proteomes" id="UP000813385"/>
    </source>
</evidence>
<evidence type="ECO:0000256" key="5">
    <source>
        <dbReference type="ARBA" id="ARBA00022989"/>
    </source>
</evidence>
<feature type="transmembrane region" description="Helical" evidence="10">
    <location>
        <begin position="223"/>
        <end position="242"/>
    </location>
</feature>
<keyword evidence="5 8" id="KW-1133">Transmembrane helix</keyword>
<evidence type="ECO:0000256" key="8">
    <source>
        <dbReference type="HAMAP-Rule" id="MF_03231"/>
    </source>
</evidence>
<sequence>MENLDSPPAANLRSKTRRAIAEERVGQPSTPTPNLSSRSRAPTKRSSPFLPTSFESLVLAIFPALLVFGTLFSVLSPQVRRAEYDPVAQAHSQDPTLSPSYFARKDNILNVVFVKKGWFWTTTAFAAFALSHPLLKQRRAGGAIEGRAATRWGLATAAWFLVTRWCFGPAIIDRSFRWTGGKCELAETAVAEGESDFGDFVSAVACKAAGGAWKGGHDISGHVFLLVLASGFLLQEVGWVWARYSGKTDDRTIVMPDGALKSAKVEAATTTETTPAAGADTLGWGGKFALVVVGLSWWMLLMTAIYFHTWFEKVTGLLTALASLYAIYGVPRFVPAIRDVVGVPGN</sequence>
<keyword evidence="7 8" id="KW-0472">Membrane</keyword>
<proteinExistence type="inferred from homology"/>
<dbReference type="GO" id="GO:0140042">
    <property type="term" value="P:lipid droplet formation"/>
    <property type="evidence" value="ECO:0007669"/>
    <property type="project" value="UniProtKB-UniRule"/>
</dbReference>